<organism evidence="1 2">
    <name type="scientific">Lysobacter gummosus</name>
    <dbReference type="NCBI Taxonomy" id="262324"/>
    <lineage>
        <taxon>Bacteria</taxon>
        <taxon>Pseudomonadati</taxon>
        <taxon>Pseudomonadota</taxon>
        <taxon>Gammaproteobacteria</taxon>
        <taxon>Lysobacterales</taxon>
        <taxon>Lysobacteraceae</taxon>
        <taxon>Lysobacter</taxon>
    </lineage>
</organism>
<dbReference type="RefSeq" id="WP_083512519.1">
    <property type="nucleotide sequence ID" value="NZ_CP011131.1"/>
</dbReference>
<evidence type="ECO:0000313" key="1">
    <source>
        <dbReference type="EMBL" id="UNP27512.1"/>
    </source>
</evidence>
<dbReference type="Proteomes" id="UP000829194">
    <property type="component" value="Chromosome"/>
</dbReference>
<protein>
    <submittedName>
        <fullName evidence="1">RidA family protein</fullName>
    </submittedName>
</protein>
<gene>
    <name evidence="1" type="ORF">MOV92_13335</name>
</gene>
<sequence length="122" mass="14036">MERNAIQPTEVSYAQAHEISGFQRLLFISGQLPQCEKCVLPKDFDGQCRRAWANVEQQLKQAGMDFSNLVKVTTYLTERRLRQRNYEIRHEILGKHTPALTVIIAELYEEGWMVEIEAVAAA</sequence>
<evidence type="ECO:0000313" key="2">
    <source>
        <dbReference type="Proteomes" id="UP000829194"/>
    </source>
</evidence>
<dbReference type="PANTHER" id="PTHR11803">
    <property type="entry name" value="2-IMINOBUTANOATE/2-IMINOPROPANOATE DEAMINASE RIDA"/>
    <property type="match status" value="1"/>
</dbReference>
<dbReference type="CDD" id="cd00448">
    <property type="entry name" value="YjgF_YER057c_UK114_family"/>
    <property type="match status" value="1"/>
</dbReference>
<proteinExistence type="predicted"/>
<dbReference type="Gene3D" id="3.30.1330.40">
    <property type="entry name" value="RutC-like"/>
    <property type="match status" value="1"/>
</dbReference>
<dbReference type="Pfam" id="PF01042">
    <property type="entry name" value="Ribonuc_L-PSP"/>
    <property type="match status" value="1"/>
</dbReference>
<dbReference type="PANTHER" id="PTHR11803:SF44">
    <property type="entry name" value="RUTC FAMILY PROTEIN YJGH"/>
    <property type="match status" value="1"/>
</dbReference>
<dbReference type="SUPFAM" id="SSF55298">
    <property type="entry name" value="YjgF-like"/>
    <property type="match status" value="1"/>
</dbReference>
<dbReference type="EMBL" id="CP093547">
    <property type="protein sequence ID" value="UNP27512.1"/>
    <property type="molecule type" value="Genomic_DNA"/>
</dbReference>
<dbReference type="InterPro" id="IPR006175">
    <property type="entry name" value="YjgF/YER057c/UK114"/>
</dbReference>
<reference evidence="1 2" key="1">
    <citation type="submission" date="2022-03" db="EMBL/GenBank/DDBJ databases">
        <title>Complete genome sequence of Lysobacter capsici VKM B-2533 and Lysobacter gummosus 10.1.1, promising sources of lytic agents.</title>
        <authorList>
            <person name="Tarlachkov S.V."/>
            <person name="Kudryakova I.V."/>
            <person name="Afoshin A.S."/>
            <person name="Leontyevskaya E.A."/>
            <person name="Leontyevskaya N.V."/>
        </authorList>
    </citation>
    <scope>NUCLEOTIDE SEQUENCE [LARGE SCALE GENOMIC DNA]</scope>
    <source>
        <strain evidence="1 2">10.1.1</strain>
    </source>
</reference>
<name>A0ABY3X4L2_9GAMM</name>
<accession>A0ABY3X4L2</accession>
<keyword evidence="2" id="KW-1185">Reference proteome</keyword>
<dbReference type="InterPro" id="IPR035959">
    <property type="entry name" value="RutC-like_sf"/>
</dbReference>